<proteinExistence type="predicted"/>
<accession>A0A816VWM0</accession>
<protein>
    <submittedName>
        <fullName evidence="1">(rape) hypothetical protein</fullName>
    </submittedName>
</protein>
<gene>
    <name evidence="1" type="ORF">DARMORV10_A03P49140.1</name>
</gene>
<dbReference type="Proteomes" id="UP001295469">
    <property type="component" value="Chromosome A03"/>
</dbReference>
<reference evidence="1" key="1">
    <citation type="submission" date="2021-01" db="EMBL/GenBank/DDBJ databases">
        <authorList>
            <consortium name="Genoscope - CEA"/>
            <person name="William W."/>
        </authorList>
    </citation>
    <scope>NUCLEOTIDE SEQUENCE</scope>
</reference>
<name>A0A816VWM0_BRANA</name>
<organism evidence="1">
    <name type="scientific">Brassica napus</name>
    <name type="common">Rape</name>
    <dbReference type="NCBI Taxonomy" id="3708"/>
    <lineage>
        <taxon>Eukaryota</taxon>
        <taxon>Viridiplantae</taxon>
        <taxon>Streptophyta</taxon>
        <taxon>Embryophyta</taxon>
        <taxon>Tracheophyta</taxon>
        <taxon>Spermatophyta</taxon>
        <taxon>Magnoliopsida</taxon>
        <taxon>eudicotyledons</taxon>
        <taxon>Gunneridae</taxon>
        <taxon>Pentapetalae</taxon>
        <taxon>rosids</taxon>
        <taxon>malvids</taxon>
        <taxon>Brassicales</taxon>
        <taxon>Brassicaceae</taxon>
        <taxon>Brassiceae</taxon>
        <taxon>Brassica</taxon>
    </lineage>
</organism>
<evidence type="ECO:0000313" key="1">
    <source>
        <dbReference type="EMBL" id="CAF2129880.1"/>
    </source>
</evidence>
<dbReference type="EMBL" id="HG994357">
    <property type="protein sequence ID" value="CAF2129880.1"/>
    <property type="molecule type" value="Genomic_DNA"/>
</dbReference>
<dbReference type="AlphaFoldDB" id="A0A816VWM0"/>
<sequence length="62" mass="7287">MIWPLDRLQTPPQAPEAFAYFRRQDAANGTHSNREECNILTNEEKVQRYAKRFLTEECESDA</sequence>